<feature type="transmembrane region" description="Helical" evidence="1">
    <location>
        <begin position="153"/>
        <end position="173"/>
    </location>
</feature>
<dbReference type="AlphaFoldDB" id="A0A849P7Y5"/>
<sequence>MVFTQRKTPARLASPAARKLPRQYLFWFMLIYIIAGLFGRDPWKTDDVAGIASMASAINHDNWLTSYIGIMPYTDYGPLTSIIGGAFLAIFSPLFELFTTPLNAHIIAARLPNFLYFFGMMWGVWYGTYLLARRDEAQPLPLPFGGEPHPRDYGRMLADVAFFFMLSSVGIVIRIHETSFFPLLMCIHAIAFYGFVRLLDHPTQGSLVIGLMLVAALMTQGLIGVAPLLIVTIALFIAPIYSIRLKVFLFLSLVLGVLLSAVWLSTAYNHDPSWVLHWWKEQQIAFSLQHWSEIPKSLRDLAWFLWPSWPFALLALWNWRKWFDAPHIFIPAIFVIAHLLVIFSARDAFEPEYGPLTIASAILAAMAIPTLKRHIINLLDWYSIMIVTLGLLTIWVGWSALYLGIPTQIQRNIMRLIHGFDNSINWIAVVAGLIVCVLWYKVIAWRLKANPQAMWRGIVLSAAGTIISWLLLSVLWLSAIDYNRSYRSTGESLAESLKRHAPTYECVTGINVGKGQAAAFYVFANLRLSEQKHCRYVLIQTTEDSVAQESFAHKDDGKVIWQGQRPAERHGEVFLLIDLDEN</sequence>
<comment type="caution">
    <text evidence="2">The sequence shown here is derived from an EMBL/GenBank/DDBJ whole genome shotgun (WGS) entry which is preliminary data.</text>
</comment>
<dbReference type="Proteomes" id="UP000537862">
    <property type="component" value="Unassembled WGS sequence"/>
</dbReference>
<organism evidence="2 3">
    <name type="scientific">Pelistega suis</name>
    <dbReference type="NCBI Taxonomy" id="1631957"/>
    <lineage>
        <taxon>Bacteria</taxon>
        <taxon>Pseudomonadati</taxon>
        <taxon>Pseudomonadota</taxon>
        <taxon>Betaproteobacteria</taxon>
        <taxon>Burkholderiales</taxon>
        <taxon>Alcaligenaceae</taxon>
        <taxon>Pelistega</taxon>
    </lineage>
</organism>
<proteinExistence type="predicted"/>
<protein>
    <recommendedName>
        <fullName evidence="4">Glycosyltransferase</fullName>
    </recommendedName>
</protein>
<feature type="transmembrane region" description="Helical" evidence="1">
    <location>
        <begin position="114"/>
        <end position="132"/>
    </location>
</feature>
<gene>
    <name evidence="2" type="ORF">HKX39_08000</name>
</gene>
<feature type="transmembrane region" description="Helical" evidence="1">
    <location>
        <begin position="20"/>
        <end position="38"/>
    </location>
</feature>
<keyword evidence="1" id="KW-0812">Transmembrane</keyword>
<feature type="transmembrane region" description="Helical" evidence="1">
    <location>
        <begin position="356"/>
        <end position="375"/>
    </location>
</feature>
<keyword evidence="1" id="KW-1133">Transmembrane helix</keyword>
<feature type="transmembrane region" description="Helical" evidence="1">
    <location>
        <begin position="325"/>
        <end position="344"/>
    </location>
</feature>
<feature type="transmembrane region" description="Helical" evidence="1">
    <location>
        <begin position="179"/>
        <end position="196"/>
    </location>
</feature>
<evidence type="ECO:0000313" key="2">
    <source>
        <dbReference type="EMBL" id="NOL52103.1"/>
    </source>
</evidence>
<keyword evidence="1" id="KW-0472">Membrane</keyword>
<feature type="transmembrane region" description="Helical" evidence="1">
    <location>
        <begin position="381"/>
        <end position="403"/>
    </location>
</feature>
<accession>A0A849P7Y5</accession>
<evidence type="ECO:0000256" key="1">
    <source>
        <dbReference type="SAM" id="Phobius"/>
    </source>
</evidence>
<feature type="transmembrane region" description="Helical" evidence="1">
    <location>
        <begin position="424"/>
        <end position="442"/>
    </location>
</feature>
<feature type="transmembrane region" description="Helical" evidence="1">
    <location>
        <begin position="208"/>
        <end position="241"/>
    </location>
</feature>
<evidence type="ECO:0008006" key="4">
    <source>
        <dbReference type="Google" id="ProtNLM"/>
    </source>
</evidence>
<name>A0A849P7Y5_9BURK</name>
<reference evidence="2 3" key="1">
    <citation type="submission" date="2020-05" db="EMBL/GenBank/DDBJ databases">
        <authorList>
            <person name="Niu N."/>
        </authorList>
    </citation>
    <scope>NUCLEOTIDE SEQUENCE [LARGE SCALE GENOMIC DNA]</scope>
    <source>
        <strain evidence="2 3">3340-03</strain>
    </source>
</reference>
<feature type="transmembrane region" description="Helical" evidence="1">
    <location>
        <begin position="76"/>
        <end position="94"/>
    </location>
</feature>
<dbReference type="RefSeq" id="WP_171680796.1">
    <property type="nucleotide sequence ID" value="NZ_JABGBN010000006.1"/>
</dbReference>
<evidence type="ECO:0000313" key="3">
    <source>
        <dbReference type="Proteomes" id="UP000537862"/>
    </source>
</evidence>
<dbReference type="EMBL" id="JABGBN010000006">
    <property type="protein sequence ID" value="NOL52103.1"/>
    <property type="molecule type" value="Genomic_DNA"/>
</dbReference>
<keyword evidence="3" id="KW-1185">Reference proteome</keyword>
<feature type="transmembrane region" description="Helical" evidence="1">
    <location>
        <begin position="454"/>
        <end position="477"/>
    </location>
</feature>
<feature type="transmembrane region" description="Helical" evidence="1">
    <location>
        <begin position="247"/>
        <end position="268"/>
    </location>
</feature>